<name>A0ABR2NVQ0_9ROSI</name>
<protein>
    <submittedName>
        <fullName evidence="1">Uncharacterized protein</fullName>
    </submittedName>
</protein>
<evidence type="ECO:0000313" key="2">
    <source>
        <dbReference type="Proteomes" id="UP001396334"/>
    </source>
</evidence>
<dbReference type="EMBL" id="JBBPBN010000097">
    <property type="protein sequence ID" value="KAK8980161.1"/>
    <property type="molecule type" value="Genomic_DNA"/>
</dbReference>
<accession>A0ABR2NVQ0</accession>
<comment type="caution">
    <text evidence="1">The sequence shown here is derived from an EMBL/GenBank/DDBJ whole genome shotgun (WGS) entry which is preliminary data.</text>
</comment>
<evidence type="ECO:0000313" key="1">
    <source>
        <dbReference type="EMBL" id="KAK8980161.1"/>
    </source>
</evidence>
<organism evidence="1 2">
    <name type="scientific">Hibiscus sabdariffa</name>
    <name type="common">roselle</name>
    <dbReference type="NCBI Taxonomy" id="183260"/>
    <lineage>
        <taxon>Eukaryota</taxon>
        <taxon>Viridiplantae</taxon>
        <taxon>Streptophyta</taxon>
        <taxon>Embryophyta</taxon>
        <taxon>Tracheophyta</taxon>
        <taxon>Spermatophyta</taxon>
        <taxon>Magnoliopsida</taxon>
        <taxon>eudicotyledons</taxon>
        <taxon>Gunneridae</taxon>
        <taxon>Pentapetalae</taxon>
        <taxon>rosids</taxon>
        <taxon>malvids</taxon>
        <taxon>Malvales</taxon>
        <taxon>Malvaceae</taxon>
        <taxon>Malvoideae</taxon>
        <taxon>Hibiscus</taxon>
    </lineage>
</organism>
<dbReference type="Proteomes" id="UP001396334">
    <property type="component" value="Unassembled WGS sequence"/>
</dbReference>
<gene>
    <name evidence="1" type="ORF">V6N11_061375</name>
</gene>
<sequence length="68" mass="8288">MREDIRDFVNREDQREKVKEKDSFILRISYRFFEVKAFWGEDCNPCQLTYSISRYFTRQGAHKMPFGA</sequence>
<proteinExistence type="predicted"/>
<reference evidence="1 2" key="1">
    <citation type="journal article" date="2024" name="G3 (Bethesda)">
        <title>Genome assembly of Hibiscus sabdariffa L. provides insights into metabolisms of medicinal natural products.</title>
        <authorList>
            <person name="Kim T."/>
        </authorList>
    </citation>
    <scope>NUCLEOTIDE SEQUENCE [LARGE SCALE GENOMIC DNA]</scope>
    <source>
        <strain evidence="1">TK-2024</strain>
        <tissue evidence="1">Old leaves</tissue>
    </source>
</reference>
<keyword evidence="2" id="KW-1185">Reference proteome</keyword>